<dbReference type="EMBL" id="BNCQ01000014">
    <property type="protein sequence ID" value="GIM03488.1"/>
    <property type="molecule type" value="Genomic_DNA"/>
</dbReference>
<evidence type="ECO:0000313" key="5">
    <source>
        <dbReference type="Proteomes" id="UP000747110"/>
    </source>
</evidence>
<dbReference type="Proteomes" id="UP000722791">
    <property type="component" value="Unassembled WGS sequence"/>
</dbReference>
<feature type="region of interest" description="Disordered" evidence="1">
    <location>
        <begin position="280"/>
        <end position="302"/>
    </location>
</feature>
<sequence>MLCSRELNSSRLFVANKHGLRFMPLARPGRVLFSTVASTASPASANRLVSLPRQPKLESRPHDERGHVEVFEAQHRPFPATMRTSPANVARPLVWPLASGSLGGSHTQPANSGLAAYGCYRLFGPAHISKRGDCLVARLFPGARLELLSGAGSVGTAIEGRTTVVPDSRRRRHAITAEAAAAGVLTEVDDWDVRCVCASDNEEGDQVSSIGSIGDDGAVAECVLVAAYVELGGSASSVDMVDLALQPAIHHHNGHTYLSVRNLPPSAVIVLSADGDLSHPVNVTPPEVPKAAPPPPNAFNGS</sequence>
<dbReference type="OrthoDB" id="537198at2759"/>
<dbReference type="AlphaFoldDB" id="A0A8J4GAY7"/>
<dbReference type="Proteomes" id="UP000747110">
    <property type="component" value="Unassembled WGS sequence"/>
</dbReference>
<comment type="caution">
    <text evidence="3">The sequence shown here is derived from an EMBL/GenBank/DDBJ whole genome shotgun (WGS) entry which is preliminary data.</text>
</comment>
<accession>A0A8J4GAY7</accession>
<evidence type="ECO:0000256" key="1">
    <source>
        <dbReference type="SAM" id="MobiDB-lite"/>
    </source>
</evidence>
<feature type="compositionally biased region" description="Pro residues" evidence="1">
    <location>
        <begin position="286"/>
        <end position="302"/>
    </location>
</feature>
<keyword evidence="5" id="KW-1185">Reference proteome</keyword>
<reference evidence="3" key="1">
    <citation type="journal article" date="2021" name="Proc. Natl. Acad. Sci. U.S.A.">
        <title>Three genomes in the algal genus Volvox reveal the fate of a haploid sex-determining region after a transition to homothallism.</title>
        <authorList>
            <person name="Yamamoto K."/>
            <person name="Hamaji T."/>
            <person name="Kawai-Toyooka H."/>
            <person name="Matsuzaki R."/>
            <person name="Takahashi F."/>
            <person name="Nishimura Y."/>
            <person name="Kawachi M."/>
            <person name="Noguchi H."/>
            <person name="Minakuchi Y."/>
            <person name="Umen J.G."/>
            <person name="Toyoda A."/>
            <person name="Nozaki H."/>
        </authorList>
    </citation>
    <scope>NUCLEOTIDE SEQUENCE</scope>
    <source>
        <strain evidence="3">NIES-3785</strain>
        <strain evidence="2">NIES-3786</strain>
    </source>
</reference>
<evidence type="ECO:0000313" key="3">
    <source>
        <dbReference type="EMBL" id="GIM03488.1"/>
    </source>
</evidence>
<evidence type="ECO:0000313" key="2">
    <source>
        <dbReference type="EMBL" id="GIL82670.1"/>
    </source>
</evidence>
<name>A0A8J4GAY7_9CHLO</name>
<organism evidence="3 4">
    <name type="scientific">Volvox reticuliferus</name>
    <dbReference type="NCBI Taxonomy" id="1737510"/>
    <lineage>
        <taxon>Eukaryota</taxon>
        <taxon>Viridiplantae</taxon>
        <taxon>Chlorophyta</taxon>
        <taxon>core chlorophytes</taxon>
        <taxon>Chlorophyceae</taxon>
        <taxon>CS clade</taxon>
        <taxon>Chlamydomonadales</taxon>
        <taxon>Volvocaceae</taxon>
        <taxon>Volvox</taxon>
    </lineage>
</organism>
<protein>
    <submittedName>
        <fullName evidence="3">Uncharacterized protein</fullName>
    </submittedName>
</protein>
<proteinExistence type="predicted"/>
<gene>
    <name evidence="2" type="ORF">Vretifemale_11583</name>
    <name evidence="3" type="ORF">Vretimale_8259</name>
</gene>
<dbReference type="EMBL" id="BNCP01000025">
    <property type="protein sequence ID" value="GIL82670.1"/>
    <property type="molecule type" value="Genomic_DNA"/>
</dbReference>
<evidence type="ECO:0000313" key="4">
    <source>
        <dbReference type="Proteomes" id="UP000722791"/>
    </source>
</evidence>